<feature type="domain" description="Phosphatidic acid phosphatase type 2/haloperoxidase" evidence="2">
    <location>
        <begin position="144"/>
        <end position="255"/>
    </location>
</feature>
<dbReference type="RefSeq" id="WP_035940070.1">
    <property type="nucleotide sequence ID" value="NZ_CADFFX010000018.1"/>
</dbReference>
<feature type="transmembrane region" description="Helical" evidence="1">
    <location>
        <begin position="110"/>
        <end position="134"/>
    </location>
</feature>
<keyword evidence="1" id="KW-0472">Membrane</keyword>
<feature type="transmembrane region" description="Helical" evidence="1">
    <location>
        <begin position="244"/>
        <end position="264"/>
    </location>
</feature>
<feature type="transmembrane region" description="Helical" evidence="1">
    <location>
        <begin position="16"/>
        <end position="36"/>
    </location>
</feature>
<sequence length="273" mass="29391">MSAADPYAIARFAGEYALAGFFMLLFALLLIVPAAWRFAQRHGVPREESGLSPDTLLLVHLVLSFALIAGAGALFAAIADELGAEEELGAIDQAFSDALARSVPPGVIRAFAWLTHLGDPWLLAVWCVGGALVLWGRGRRLLAFGLVLAIAGNGMLNTTLKAIFERVRPVHDQAIATAAGWSFPSGHTSGSLVTYGMIAYVLVRTLPARWHLPAVLAATAVAFTTACSRVFLRVHFASDVLAGFASGTAWLVACILSIELTRYYRHRRRHRQA</sequence>
<keyword evidence="1" id="KW-0812">Transmembrane</keyword>
<feature type="transmembrane region" description="Helical" evidence="1">
    <location>
        <begin position="141"/>
        <end position="164"/>
    </location>
</feature>
<evidence type="ECO:0000313" key="4">
    <source>
        <dbReference type="Proteomes" id="UP000027466"/>
    </source>
</evidence>
<dbReference type="Gene3D" id="1.20.144.10">
    <property type="entry name" value="Phosphatidic acid phosphatase type 2/haloperoxidase"/>
    <property type="match status" value="1"/>
</dbReference>
<dbReference type="InterPro" id="IPR000326">
    <property type="entry name" value="PAP2/HPO"/>
</dbReference>
<dbReference type="AlphaFoldDB" id="A0A069PIP3"/>
<evidence type="ECO:0000256" key="1">
    <source>
        <dbReference type="SAM" id="Phobius"/>
    </source>
</evidence>
<dbReference type="EMBL" id="JFHC01000044">
    <property type="protein sequence ID" value="KDR40222.1"/>
    <property type="molecule type" value="Genomic_DNA"/>
</dbReference>
<dbReference type="SUPFAM" id="SSF48317">
    <property type="entry name" value="Acid phosphatase/Vanadium-dependent haloperoxidase"/>
    <property type="match status" value="1"/>
</dbReference>
<evidence type="ECO:0000313" key="3">
    <source>
        <dbReference type="EMBL" id="KDR40222.1"/>
    </source>
</evidence>
<evidence type="ECO:0000259" key="2">
    <source>
        <dbReference type="SMART" id="SM00014"/>
    </source>
</evidence>
<dbReference type="Pfam" id="PF01569">
    <property type="entry name" value="PAP2"/>
    <property type="match status" value="1"/>
</dbReference>
<dbReference type="STRING" id="60547.GCA_000751215_06675"/>
<protein>
    <submittedName>
        <fullName evidence="3">Phosphoesterase PA-phosphatase</fullName>
    </submittedName>
</protein>
<feature type="transmembrane region" description="Helical" evidence="1">
    <location>
        <begin position="184"/>
        <end position="203"/>
    </location>
</feature>
<dbReference type="SMART" id="SM00014">
    <property type="entry name" value="acidPPc"/>
    <property type="match status" value="1"/>
</dbReference>
<dbReference type="InterPro" id="IPR036938">
    <property type="entry name" value="PAP2/HPO_sf"/>
</dbReference>
<dbReference type="Proteomes" id="UP000027466">
    <property type="component" value="Unassembled WGS sequence"/>
</dbReference>
<dbReference type="CDD" id="cd03392">
    <property type="entry name" value="PAP2_like_2"/>
    <property type="match status" value="1"/>
</dbReference>
<name>A0A069PIP3_9BURK</name>
<proteinExistence type="predicted"/>
<accession>A0A069PIP3</accession>
<feature type="transmembrane region" description="Helical" evidence="1">
    <location>
        <begin position="57"/>
        <end position="79"/>
    </location>
</feature>
<reference evidence="3 4" key="1">
    <citation type="submission" date="2014-03" db="EMBL/GenBank/DDBJ databases">
        <title>Draft Genome Sequences of Four Burkholderia Strains.</title>
        <authorList>
            <person name="Liu X.Y."/>
            <person name="Li C.X."/>
            <person name="Xu J.H."/>
        </authorList>
    </citation>
    <scope>NUCLEOTIDE SEQUENCE [LARGE SCALE GENOMIC DNA]</scope>
    <source>
        <strain evidence="3 4">DSM 50014</strain>
    </source>
</reference>
<keyword evidence="1" id="KW-1133">Transmembrane helix</keyword>
<organism evidence="3 4">
    <name type="scientific">Caballeronia glathei</name>
    <dbReference type="NCBI Taxonomy" id="60547"/>
    <lineage>
        <taxon>Bacteria</taxon>
        <taxon>Pseudomonadati</taxon>
        <taxon>Pseudomonadota</taxon>
        <taxon>Betaproteobacteria</taxon>
        <taxon>Burkholderiales</taxon>
        <taxon>Burkholderiaceae</taxon>
        <taxon>Caballeronia</taxon>
    </lineage>
</organism>
<comment type="caution">
    <text evidence="3">The sequence shown here is derived from an EMBL/GenBank/DDBJ whole genome shotgun (WGS) entry which is preliminary data.</text>
</comment>
<dbReference type="PANTHER" id="PTHR14969:SF13">
    <property type="entry name" value="AT30094P"/>
    <property type="match status" value="1"/>
</dbReference>
<feature type="transmembrane region" description="Helical" evidence="1">
    <location>
        <begin position="210"/>
        <end position="232"/>
    </location>
</feature>
<keyword evidence="4" id="KW-1185">Reference proteome</keyword>
<gene>
    <name evidence="3" type="ORF">BG61_26990</name>
</gene>
<dbReference type="PANTHER" id="PTHR14969">
    <property type="entry name" value="SPHINGOSINE-1-PHOSPHATE PHOSPHOHYDROLASE"/>
    <property type="match status" value="1"/>
</dbReference>